<feature type="transmembrane region" description="Helical" evidence="8">
    <location>
        <begin position="418"/>
        <end position="442"/>
    </location>
</feature>
<evidence type="ECO:0000256" key="1">
    <source>
        <dbReference type="ARBA" id="ARBA00004651"/>
    </source>
</evidence>
<evidence type="ECO:0000313" key="9">
    <source>
        <dbReference type="EMBL" id="RDU65794.1"/>
    </source>
</evidence>
<keyword evidence="6" id="KW-0406">Ion transport</keyword>
<feature type="transmembrane region" description="Helical" evidence="8">
    <location>
        <begin position="304"/>
        <end position="336"/>
    </location>
</feature>
<dbReference type="GO" id="GO:0005886">
    <property type="term" value="C:plasma membrane"/>
    <property type="evidence" value="ECO:0007669"/>
    <property type="project" value="UniProtKB-SubCell"/>
</dbReference>
<dbReference type="Proteomes" id="UP000256379">
    <property type="component" value="Unassembled WGS sequence"/>
</dbReference>
<name>A0A3D8IMC6_9HELI</name>
<keyword evidence="7 8" id="KW-0472">Membrane</keyword>
<dbReference type="Pfam" id="PF02386">
    <property type="entry name" value="TrkH"/>
    <property type="match status" value="1"/>
</dbReference>
<evidence type="ECO:0000256" key="2">
    <source>
        <dbReference type="ARBA" id="ARBA00022448"/>
    </source>
</evidence>
<dbReference type="OrthoDB" id="9810952at2"/>
<dbReference type="GO" id="GO:0030001">
    <property type="term" value="P:metal ion transport"/>
    <property type="evidence" value="ECO:0007669"/>
    <property type="project" value="UniProtKB-ARBA"/>
</dbReference>
<dbReference type="RefSeq" id="WP_115543070.1">
    <property type="nucleotide sequence ID" value="NZ_NXLQ01000010.1"/>
</dbReference>
<organism evidence="9 10">
    <name type="scientific">Helicobacter didelphidarum</name>
    <dbReference type="NCBI Taxonomy" id="2040648"/>
    <lineage>
        <taxon>Bacteria</taxon>
        <taxon>Pseudomonadati</taxon>
        <taxon>Campylobacterota</taxon>
        <taxon>Epsilonproteobacteria</taxon>
        <taxon>Campylobacterales</taxon>
        <taxon>Helicobacteraceae</taxon>
        <taxon>Helicobacter</taxon>
    </lineage>
</organism>
<feature type="transmembrane region" description="Helical" evidence="8">
    <location>
        <begin position="66"/>
        <end position="91"/>
    </location>
</feature>
<dbReference type="PANTHER" id="PTHR32024:SF1">
    <property type="entry name" value="KTR SYSTEM POTASSIUM UPTAKE PROTEIN B"/>
    <property type="match status" value="1"/>
</dbReference>
<feature type="transmembrane region" description="Helical" evidence="8">
    <location>
        <begin position="184"/>
        <end position="204"/>
    </location>
</feature>
<evidence type="ECO:0000256" key="6">
    <source>
        <dbReference type="ARBA" id="ARBA00023065"/>
    </source>
</evidence>
<comment type="caution">
    <text evidence="9">The sequence shown here is derived from an EMBL/GenBank/DDBJ whole genome shotgun (WGS) entry which is preliminary data.</text>
</comment>
<reference evidence="9 10" key="1">
    <citation type="submission" date="2018-04" db="EMBL/GenBank/DDBJ databases">
        <title>Novel Campyloabacter and Helicobacter Species and Strains.</title>
        <authorList>
            <person name="Mannion A.J."/>
            <person name="Shen Z."/>
            <person name="Fox J.G."/>
        </authorList>
    </citation>
    <scope>NUCLEOTIDE SEQUENCE [LARGE SCALE GENOMIC DNA]</scope>
    <source>
        <strain evidence="9 10">MIT 17-337</strain>
    </source>
</reference>
<evidence type="ECO:0000313" key="10">
    <source>
        <dbReference type="Proteomes" id="UP000256379"/>
    </source>
</evidence>
<proteinExistence type="predicted"/>
<keyword evidence="2" id="KW-0813">Transport</keyword>
<feature type="transmembrane region" description="Helical" evidence="8">
    <location>
        <begin position="232"/>
        <end position="255"/>
    </location>
</feature>
<keyword evidence="3" id="KW-1003">Cell membrane</keyword>
<gene>
    <name evidence="9" type="ORF">CQA53_05740</name>
</gene>
<comment type="subcellular location">
    <subcellularLocation>
        <location evidence="1">Cell membrane</location>
        <topology evidence="1">Multi-pass membrane protein</topology>
    </subcellularLocation>
</comment>
<dbReference type="EMBL" id="NXLQ01000010">
    <property type="protein sequence ID" value="RDU65794.1"/>
    <property type="molecule type" value="Genomic_DNA"/>
</dbReference>
<feature type="transmembrane region" description="Helical" evidence="8">
    <location>
        <begin position="36"/>
        <end position="54"/>
    </location>
</feature>
<evidence type="ECO:0000256" key="3">
    <source>
        <dbReference type="ARBA" id="ARBA00022475"/>
    </source>
</evidence>
<keyword evidence="4 8" id="KW-0812">Transmembrane</keyword>
<dbReference type="AlphaFoldDB" id="A0A3D8IMC6"/>
<protein>
    <submittedName>
        <fullName evidence="9">TrkH family potassium uptake protein</fullName>
    </submittedName>
</protein>
<keyword evidence="5 8" id="KW-1133">Transmembrane helix</keyword>
<sequence>MQFQSIKVLLAGYLGVILIGTLLLAMPPMYNTNISFLEAFFTSASAMTCTGLVIKNTGLDFTIYGQIVIVILIQLGGFGHMSMAGIIYLMVGNRLSASEKDLINVVDSLNNNSLNGIGRAIINALFFVLITECIGAMLLCPYFIWQIGDVKEGLWVGIMHTITAFNNAGFTNLKDGLLPYQADVFVNIVLSLLIIIGGLGYLSSIEISKHCYLRTRYNGIFTHKKSPTRLSLNTRVTITMTGILLVCGVFNVLIFEWNNPKTIANIPFWEQLINGFFMSANYRTAGFNIFDISGFDDRTMFFSMFFMIIGGGPGGTAAGIKVTTFAILVALSIAIINNRKDTIMFGRTIPQDIVSRAFCVFIIAVIYFSVATFFLSIFEPDVKFLPLAFETLSAFSTVGLSMGDRGGTLSLCADFNTIGLIIIIFLMISGKIGIMAFTLIFIGGSKTKHTRYVQEKILI</sequence>
<evidence type="ECO:0000256" key="4">
    <source>
        <dbReference type="ARBA" id="ARBA00022692"/>
    </source>
</evidence>
<feature type="transmembrane region" description="Helical" evidence="8">
    <location>
        <begin position="357"/>
        <end position="378"/>
    </location>
</feature>
<keyword evidence="10" id="KW-1185">Reference proteome</keyword>
<evidence type="ECO:0000256" key="5">
    <source>
        <dbReference type="ARBA" id="ARBA00022989"/>
    </source>
</evidence>
<feature type="transmembrane region" description="Helical" evidence="8">
    <location>
        <begin position="120"/>
        <end position="145"/>
    </location>
</feature>
<accession>A0A3D8IMC6</accession>
<feature type="transmembrane region" description="Helical" evidence="8">
    <location>
        <begin position="6"/>
        <end position="24"/>
    </location>
</feature>
<dbReference type="InterPro" id="IPR003445">
    <property type="entry name" value="Cat_transpt"/>
</dbReference>
<evidence type="ECO:0000256" key="7">
    <source>
        <dbReference type="ARBA" id="ARBA00023136"/>
    </source>
</evidence>
<dbReference type="GO" id="GO:0008324">
    <property type="term" value="F:monoatomic cation transmembrane transporter activity"/>
    <property type="evidence" value="ECO:0007669"/>
    <property type="project" value="InterPro"/>
</dbReference>
<dbReference type="PANTHER" id="PTHR32024">
    <property type="entry name" value="TRK SYSTEM POTASSIUM UPTAKE PROTEIN TRKG-RELATED"/>
    <property type="match status" value="1"/>
</dbReference>
<evidence type="ECO:0000256" key="8">
    <source>
        <dbReference type="SAM" id="Phobius"/>
    </source>
</evidence>